<dbReference type="InterPro" id="IPR008251">
    <property type="entry name" value="Chromo_shadow_dom"/>
</dbReference>
<feature type="region of interest" description="Disordered" evidence="4">
    <location>
        <begin position="142"/>
        <end position="194"/>
    </location>
</feature>
<feature type="compositionally biased region" description="Acidic residues" evidence="4">
    <location>
        <begin position="61"/>
        <end position="75"/>
    </location>
</feature>
<dbReference type="GO" id="GO:0000792">
    <property type="term" value="C:heterochromatin"/>
    <property type="evidence" value="ECO:0007669"/>
    <property type="project" value="UniProtKB-ARBA"/>
</dbReference>
<dbReference type="STRING" id="1213857.A0A484FH42"/>
<dbReference type="Gene3D" id="2.40.50.40">
    <property type="match status" value="2"/>
</dbReference>
<organism evidence="6 7">
    <name type="scientific">Colletotrichum orbiculare (strain 104-T / ATCC 96160 / CBS 514.97 / LARS 414 / MAFF 240422)</name>
    <name type="common">Cucumber anthracnose fungus</name>
    <name type="synonym">Colletotrichum lagenarium</name>
    <dbReference type="NCBI Taxonomy" id="1213857"/>
    <lineage>
        <taxon>Eukaryota</taxon>
        <taxon>Fungi</taxon>
        <taxon>Dikarya</taxon>
        <taxon>Ascomycota</taxon>
        <taxon>Pezizomycotina</taxon>
        <taxon>Sordariomycetes</taxon>
        <taxon>Hypocreomycetidae</taxon>
        <taxon>Glomerellales</taxon>
        <taxon>Glomerellaceae</taxon>
        <taxon>Colletotrichum</taxon>
        <taxon>Colletotrichum orbiculare species complex</taxon>
    </lineage>
</organism>
<dbReference type="InterPro" id="IPR017984">
    <property type="entry name" value="Chromo_dom_subgr"/>
</dbReference>
<reference evidence="7" key="1">
    <citation type="journal article" date="2013" name="New Phytol.">
        <title>Comparative genomic and transcriptomic analyses reveal the hemibiotrophic stage shift of Colletotrichum fungi.</title>
        <authorList>
            <person name="Gan P."/>
            <person name="Ikeda K."/>
            <person name="Irieda H."/>
            <person name="Narusaka M."/>
            <person name="O'Connell R.J."/>
            <person name="Narusaka Y."/>
            <person name="Takano Y."/>
            <person name="Kubo Y."/>
            <person name="Shirasu K."/>
        </authorList>
    </citation>
    <scope>NUCLEOTIDE SEQUENCE [LARGE SCALE GENOMIC DNA]</scope>
    <source>
        <strain evidence="7">104-T / ATCC 96160 / CBS 514.97 / LARS 414 / MAFF 240422</strain>
    </source>
</reference>
<evidence type="ECO:0000313" key="6">
    <source>
        <dbReference type="EMBL" id="TDZ16885.1"/>
    </source>
</evidence>
<feature type="compositionally biased region" description="Basic and acidic residues" evidence="4">
    <location>
        <begin position="37"/>
        <end position="46"/>
    </location>
</feature>
<dbReference type="Proteomes" id="UP000014480">
    <property type="component" value="Unassembled WGS sequence"/>
</dbReference>
<dbReference type="GO" id="GO:0005634">
    <property type="term" value="C:nucleus"/>
    <property type="evidence" value="ECO:0007669"/>
    <property type="project" value="UniProtKB-SubCell"/>
</dbReference>
<dbReference type="OrthoDB" id="433924at2759"/>
<protein>
    <submittedName>
        <fullName evidence="6">Chromatin-associated protein swi6</fullName>
    </submittedName>
</protein>
<feature type="region of interest" description="Disordered" evidence="4">
    <location>
        <begin position="1"/>
        <end position="75"/>
    </location>
</feature>
<dbReference type="Pfam" id="PF00385">
    <property type="entry name" value="Chromo"/>
    <property type="match status" value="1"/>
</dbReference>
<feature type="domain" description="Chromo" evidence="5">
    <location>
        <begin position="77"/>
        <end position="130"/>
    </location>
</feature>
<dbReference type="PRINTS" id="PR00504">
    <property type="entry name" value="CHROMODOMAIN"/>
</dbReference>
<dbReference type="InterPro" id="IPR016197">
    <property type="entry name" value="Chromo-like_dom_sf"/>
</dbReference>
<keyword evidence="3" id="KW-0539">Nucleus</keyword>
<dbReference type="EMBL" id="AMCV02000032">
    <property type="protein sequence ID" value="TDZ16885.1"/>
    <property type="molecule type" value="Genomic_DNA"/>
</dbReference>
<dbReference type="InterPro" id="IPR023780">
    <property type="entry name" value="Chromo_domain"/>
</dbReference>
<dbReference type="SMART" id="SM00298">
    <property type="entry name" value="CHROMO"/>
    <property type="match status" value="1"/>
</dbReference>
<comment type="caution">
    <text evidence="6">The sequence shown here is derived from an EMBL/GenBank/DDBJ whole genome shotgun (WGS) entry which is preliminary data.</text>
</comment>
<keyword evidence="7" id="KW-1185">Reference proteome</keyword>
<gene>
    <name evidence="6" type="primary">swi6</name>
    <name evidence="6" type="ORF">Cob_v010033</name>
</gene>
<evidence type="ECO:0000256" key="2">
    <source>
        <dbReference type="ARBA" id="ARBA00011353"/>
    </source>
</evidence>
<dbReference type="PROSITE" id="PS50013">
    <property type="entry name" value="CHROMO_2"/>
    <property type="match status" value="1"/>
</dbReference>
<dbReference type="CDD" id="cd18657">
    <property type="entry name" value="CSD_Swi6"/>
    <property type="match status" value="1"/>
</dbReference>
<accession>A0A484FH42</accession>
<sequence length="331" mass="36797">MPPAISDDEQSDVGDVAVPIHSKRSKSRSAELQDDQSDAKSDDDIPKIQGDLNGDAAEATAADDDEEEDEDLEADEYVVEKIIDHLVADDGTVSFKVKWEGYDKKSDQTWEPEDSLKEGATDILEEYLEKLGGREMLFEEKAKAKATKKRGRPASSATPPAGKRSKRNGHPGESTPPASAKSAKSKEWKLPSGSWEDDVESIDACEDENTGSLIVYLNWRNGNKTKHPTEVVYKRCPQKMLQFYERHIRIIKSDAAGTEVEAKADPEASTADELFLLPRISFPEKHLFLGNVPTFVAAFRLLSPFSGTAPICLFPRISRDRRHSSADRRFC</sequence>
<dbReference type="InterPro" id="IPR000953">
    <property type="entry name" value="Chromo/chromo_shadow_dom"/>
</dbReference>
<dbReference type="GO" id="GO:0006338">
    <property type="term" value="P:chromatin remodeling"/>
    <property type="evidence" value="ECO:0007669"/>
    <property type="project" value="UniProtKB-ARBA"/>
</dbReference>
<evidence type="ECO:0000259" key="5">
    <source>
        <dbReference type="PROSITE" id="PS50013"/>
    </source>
</evidence>
<dbReference type="AlphaFoldDB" id="A0A484FH42"/>
<name>A0A484FH42_COLOR</name>
<dbReference type="PANTHER" id="PTHR22812">
    <property type="entry name" value="CHROMOBOX PROTEIN"/>
    <property type="match status" value="1"/>
</dbReference>
<evidence type="ECO:0000313" key="7">
    <source>
        <dbReference type="Proteomes" id="UP000014480"/>
    </source>
</evidence>
<dbReference type="InterPro" id="IPR051219">
    <property type="entry name" value="Heterochromatin_chromo-domain"/>
</dbReference>
<comment type="subunit">
    <text evidence="2">Component of the NuA4 histone acetyltransferase complex.</text>
</comment>
<comment type="subcellular location">
    <subcellularLocation>
        <location evidence="1">Nucleus</location>
    </subcellularLocation>
</comment>
<evidence type="ECO:0000256" key="1">
    <source>
        <dbReference type="ARBA" id="ARBA00004123"/>
    </source>
</evidence>
<feature type="compositionally biased region" description="Acidic residues" evidence="4">
    <location>
        <begin position="1"/>
        <end position="12"/>
    </location>
</feature>
<dbReference type="PROSITE" id="PS00598">
    <property type="entry name" value="CHROMO_1"/>
    <property type="match status" value="1"/>
</dbReference>
<dbReference type="SUPFAM" id="SSF54160">
    <property type="entry name" value="Chromo domain-like"/>
    <property type="match status" value="2"/>
</dbReference>
<dbReference type="SMART" id="SM00300">
    <property type="entry name" value="ChSh"/>
    <property type="match status" value="1"/>
</dbReference>
<dbReference type="Pfam" id="PF01393">
    <property type="entry name" value="Chromo_shadow"/>
    <property type="match status" value="1"/>
</dbReference>
<evidence type="ECO:0000256" key="4">
    <source>
        <dbReference type="SAM" id="MobiDB-lite"/>
    </source>
</evidence>
<dbReference type="InterPro" id="IPR023779">
    <property type="entry name" value="Chromodomain_CS"/>
</dbReference>
<proteinExistence type="predicted"/>
<evidence type="ECO:0000256" key="3">
    <source>
        <dbReference type="ARBA" id="ARBA00023242"/>
    </source>
</evidence>
<reference evidence="7" key="2">
    <citation type="journal article" date="2019" name="Mol. Plant Microbe Interact.">
        <title>Genome sequence resources for four phytopathogenic fungi from the Colletotrichum orbiculare species complex.</title>
        <authorList>
            <person name="Gan P."/>
            <person name="Tsushima A."/>
            <person name="Narusaka M."/>
            <person name="Narusaka Y."/>
            <person name="Takano Y."/>
            <person name="Kubo Y."/>
            <person name="Shirasu K."/>
        </authorList>
    </citation>
    <scope>GENOME REANNOTATION</scope>
    <source>
        <strain evidence="7">104-T / ATCC 96160 / CBS 514.97 / LARS 414 / MAFF 240422</strain>
    </source>
</reference>
<dbReference type="CDD" id="cd00024">
    <property type="entry name" value="CD_CSD"/>
    <property type="match status" value="1"/>
</dbReference>